<dbReference type="AlphaFoldDB" id="A0A364RIJ1"/>
<proteinExistence type="predicted"/>
<feature type="chain" id="PRO_5016901749" evidence="1">
    <location>
        <begin position="21"/>
        <end position="360"/>
    </location>
</feature>
<keyword evidence="1" id="KW-0732">Signal</keyword>
<dbReference type="Proteomes" id="UP000251692">
    <property type="component" value="Unassembled WGS sequence"/>
</dbReference>
<feature type="signal peptide" evidence="1">
    <location>
        <begin position="1"/>
        <end position="20"/>
    </location>
</feature>
<dbReference type="EMBL" id="QMDV01000001">
    <property type="protein sequence ID" value="RAU84160.1"/>
    <property type="molecule type" value="Genomic_DNA"/>
</dbReference>
<dbReference type="InterPro" id="IPR041696">
    <property type="entry name" value="PKD_3"/>
</dbReference>
<evidence type="ECO:0000313" key="3">
    <source>
        <dbReference type="EMBL" id="RAU84160.1"/>
    </source>
</evidence>
<sequence>MKKLTTCWLFALAISFAACQKDEEADPKPVVELSVKEATMQATVGETISLKAEVKNNVAVQHAWSINGVAHSTTPDFTFTPDKAGSYTILYTATNASGKYEQQLIVTVAAVPTAYVSRLISYVPAPGQNINQSSGNPESPKSILGQKGFVNLGAWGGYIELGFDHQVKNQEGKPDIIVYGNAMSNFAEPGVVWVMQDANKNGQPDDTWYELAGSEYGKTGYKRKYSITYTRPATAADNVTWADNLGNTGIIRKNEYHTQSYYPEWIKDNTYTLTGSLLPASNISSGTGTRTSTPFAFGYADNTPGGDELDIANAIDENGNKVTLTGIDFIRIQTGIQADLGAVGELSTEVAGVADLSLLN</sequence>
<dbReference type="SUPFAM" id="SSF49299">
    <property type="entry name" value="PKD domain"/>
    <property type="match status" value="1"/>
</dbReference>
<dbReference type="RefSeq" id="WP_112304441.1">
    <property type="nucleotide sequence ID" value="NZ_QMDV01000001.1"/>
</dbReference>
<comment type="caution">
    <text evidence="3">The sequence shown here is derived from an EMBL/GenBank/DDBJ whole genome shotgun (WGS) entry which is preliminary data.</text>
</comment>
<reference evidence="3 4" key="2">
    <citation type="submission" date="2018-07" db="EMBL/GenBank/DDBJ databases">
        <title>Pontibacter sp. 2b14 genomic sequence and assembly.</title>
        <authorList>
            <person name="Du Z.-J."/>
        </authorList>
    </citation>
    <scope>NUCLEOTIDE SEQUENCE [LARGE SCALE GENOMIC DNA]</scope>
    <source>
        <strain evidence="3 4">2b14</strain>
    </source>
</reference>
<evidence type="ECO:0000259" key="2">
    <source>
        <dbReference type="Pfam" id="PF16820"/>
    </source>
</evidence>
<evidence type="ECO:0000256" key="1">
    <source>
        <dbReference type="SAM" id="SignalP"/>
    </source>
</evidence>
<dbReference type="Gene3D" id="2.60.40.10">
    <property type="entry name" value="Immunoglobulins"/>
    <property type="match status" value="1"/>
</dbReference>
<feature type="domain" description="Bacteroidetes PKD-like" evidence="2">
    <location>
        <begin position="29"/>
        <end position="94"/>
    </location>
</feature>
<accession>A0A364RIJ1</accession>
<gene>
    <name evidence="3" type="ORF">DP923_03700</name>
</gene>
<organism evidence="3 4">
    <name type="scientific">Pontibacter arcticus</name>
    <dbReference type="NCBI Taxonomy" id="2080288"/>
    <lineage>
        <taxon>Bacteria</taxon>
        <taxon>Pseudomonadati</taxon>
        <taxon>Bacteroidota</taxon>
        <taxon>Cytophagia</taxon>
        <taxon>Cytophagales</taxon>
        <taxon>Hymenobacteraceae</taxon>
        <taxon>Pontibacter</taxon>
    </lineage>
</organism>
<evidence type="ECO:0000313" key="4">
    <source>
        <dbReference type="Proteomes" id="UP000251692"/>
    </source>
</evidence>
<dbReference type="Pfam" id="PF16820">
    <property type="entry name" value="PKD_3"/>
    <property type="match status" value="1"/>
</dbReference>
<dbReference type="PROSITE" id="PS51257">
    <property type="entry name" value="PROKAR_LIPOPROTEIN"/>
    <property type="match status" value="1"/>
</dbReference>
<dbReference type="OrthoDB" id="975810at2"/>
<reference evidence="3 4" key="1">
    <citation type="submission" date="2018-06" db="EMBL/GenBank/DDBJ databases">
        <authorList>
            <person name="Liu Z.-W."/>
        </authorList>
    </citation>
    <scope>NUCLEOTIDE SEQUENCE [LARGE SCALE GENOMIC DNA]</scope>
    <source>
        <strain evidence="3 4">2b14</strain>
    </source>
</reference>
<name>A0A364RIJ1_9BACT</name>
<protein>
    <submittedName>
        <fullName evidence="3">Cell surface protein</fullName>
    </submittedName>
</protein>
<dbReference type="InterPro" id="IPR013783">
    <property type="entry name" value="Ig-like_fold"/>
</dbReference>
<keyword evidence="4" id="KW-1185">Reference proteome</keyword>
<dbReference type="InterPro" id="IPR035986">
    <property type="entry name" value="PKD_dom_sf"/>
</dbReference>